<dbReference type="PANTHER" id="PTHR14136">
    <property type="entry name" value="BTB_POZ DOMAIN-CONTAINING PROTEIN KCTD9"/>
    <property type="match status" value="1"/>
</dbReference>
<proteinExistence type="predicted"/>
<name>A0A6I4W7H2_9ACTN</name>
<dbReference type="EMBL" id="WUTW01000002">
    <property type="protein sequence ID" value="MXQ65421.1"/>
    <property type="molecule type" value="Genomic_DNA"/>
</dbReference>
<feature type="compositionally biased region" description="Low complexity" evidence="1">
    <location>
        <begin position="169"/>
        <end position="184"/>
    </location>
</feature>
<keyword evidence="3" id="KW-1185">Reference proteome</keyword>
<dbReference type="RefSeq" id="WP_161103522.1">
    <property type="nucleotide sequence ID" value="NZ_JBHLYI010000022.1"/>
</dbReference>
<dbReference type="InterPro" id="IPR051082">
    <property type="entry name" value="Pentapeptide-BTB/POZ_domain"/>
</dbReference>
<dbReference type="SUPFAM" id="SSF141571">
    <property type="entry name" value="Pentapeptide repeat-like"/>
    <property type="match status" value="1"/>
</dbReference>
<dbReference type="Gene3D" id="2.160.20.80">
    <property type="entry name" value="E3 ubiquitin-protein ligase SopA"/>
    <property type="match status" value="1"/>
</dbReference>
<organism evidence="2 3">
    <name type="scientific">Actinomadura rayongensis</name>
    <dbReference type="NCBI Taxonomy" id="1429076"/>
    <lineage>
        <taxon>Bacteria</taxon>
        <taxon>Bacillati</taxon>
        <taxon>Actinomycetota</taxon>
        <taxon>Actinomycetes</taxon>
        <taxon>Streptosporangiales</taxon>
        <taxon>Thermomonosporaceae</taxon>
        <taxon>Actinomadura</taxon>
    </lineage>
</organism>
<sequence length="310" mass="32750">MTFAGLRGDCGQCFGLCCVALPFAASSDFAVDKAAGEPCRNLLADSRCSIHDRLPAAGFRGCTVFDCFGAGQRVSQETFGGRDWRSSPAASAMFRTFPVVRALHELLWYVTEALERTDAADVHDELRTARKEIDAVASGTPDELAAVDVNALRGAVNALLLRTSEAVRAPDAPTAPRGDDAAAAPRRRAQSRRADLRGAKRRGVDSGGGASRGADLRGVNRRGADLVGASLRGADLRGANLRGACLIAADLRGADLRRADLIGADLRDADLRGADLTDALFLTVPQLAAARGDATTRLPRHLDAPAQWSF</sequence>
<dbReference type="OrthoDB" id="154708at2"/>
<reference evidence="2 3" key="1">
    <citation type="submission" date="2019-12" db="EMBL/GenBank/DDBJ databases">
        <title>Nocardia macrotermitis sp. nov. and Nocardia aurantia sp. nov., isolated from the gut of the fungus growing-termite Macrotermes natalensis.</title>
        <authorList>
            <person name="Christine B."/>
            <person name="Rene B."/>
        </authorList>
    </citation>
    <scope>NUCLEOTIDE SEQUENCE [LARGE SCALE GENOMIC DNA]</scope>
    <source>
        <strain evidence="2 3">DSM 102126</strain>
    </source>
</reference>
<dbReference type="InterPro" id="IPR001646">
    <property type="entry name" value="5peptide_repeat"/>
</dbReference>
<accession>A0A6I4W7H2</accession>
<protein>
    <submittedName>
        <fullName evidence="2">Pentapeptide repeat-containing protein</fullName>
    </submittedName>
</protein>
<dbReference type="Pfam" id="PF00805">
    <property type="entry name" value="Pentapeptide"/>
    <property type="match status" value="1"/>
</dbReference>
<evidence type="ECO:0000313" key="3">
    <source>
        <dbReference type="Proteomes" id="UP000431901"/>
    </source>
</evidence>
<gene>
    <name evidence="2" type="ORF">GQ466_15410</name>
</gene>
<evidence type="ECO:0000256" key="1">
    <source>
        <dbReference type="SAM" id="MobiDB-lite"/>
    </source>
</evidence>
<dbReference type="PANTHER" id="PTHR14136:SF17">
    <property type="entry name" value="BTB_POZ DOMAIN-CONTAINING PROTEIN KCTD9"/>
    <property type="match status" value="1"/>
</dbReference>
<dbReference type="AlphaFoldDB" id="A0A6I4W7H2"/>
<evidence type="ECO:0000313" key="2">
    <source>
        <dbReference type="EMBL" id="MXQ65421.1"/>
    </source>
</evidence>
<feature type="region of interest" description="Disordered" evidence="1">
    <location>
        <begin position="169"/>
        <end position="216"/>
    </location>
</feature>
<comment type="caution">
    <text evidence="2">The sequence shown here is derived from an EMBL/GenBank/DDBJ whole genome shotgun (WGS) entry which is preliminary data.</text>
</comment>
<feature type="compositionally biased region" description="Basic and acidic residues" evidence="1">
    <location>
        <begin position="192"/>
        <end position="204"/>
    </location>
</feature>
<dbReference type="Proteomes" id="UP000431901">
    <property type="component" value="Unassembled WGS sequence"/>
</dbReference>